<name>A0A1G6KT41_9BACL</name>
<gene>
    <name evidence="2" type="ORF">SAMN04488112_106144</name>
</gene>
<evidence type="ECO:0000313" key="3">
    <source>
        <dbReference type="Proteomes" id="UP000199387"/>
    </source>
</evidence>
<reference evidence="2 3" key="1">
    <citation type="submission" date="2016-10" db="EMBL/GenBank/DDBJ databases">
        <authorList>
            <person name="de Groot N.N."/>
        </authorList>
    </citation>
    <scope>NUCLEOTIDE SEQUENCE [LARGE SCALE GENOMIC DNA]</scope>
    <source>
        <strain evidence="2 3">DSM 45514</strain>
    </source>
</reference>
<dbReference type="STRING" id="1236220.SAMN04488112_106144"/>
<accession>A0A1G6KT41</accession>
<dbReference type="Proteomes" id="UP000199387">
    <property type="component" value="Unassembled WGS sequence"/>
</dbReference>
<feature type="coiled-coil region" evidence="1">
    <location>
        <begin position="14"/>
        <end position="48"/>
    </location>
</feature>
<protein>
    <recommendedName>
        <fullName evidence="4">Transposase</fullName>
    </recommendedName>
</protein>
<evidence type="ECO:0000256" key="1">
    <source>
        <dbReference type="SAM" id="Coils"/>
    </source>
</evidence>
<keyword evidence="3" id="KW-1185">Reference proteome</keyword>
<proteinExistence type="predicted"/>
<organism evidence="2 3">
    <name type="scientific">Melghirimyces thermohalophilus</name>
    <dbReference type="NCBI Taxonomy" id="1236220"/>
    <lineage>
        <taxon>Bacteria</taxon>
        <taxon>Bacillati</taxon>
        <taxon>Bacillota</taxon>
        <taxon>Bacilli</taxon>
        <taxon>Bacillales</taxon>
        <taxon>Thermoactinomycetaceae</taxon>
        <taxon>Melghirimyces</taxon>
    </lineage>
</organism>
<keyword evidence="1" id="KW-0175">Coiled coil</keyword>
<evidence type="ECO:0000313" key="2">
    <source>
        <dbReference type="EMBL" id="SDC34113.1"/>
    </source>
</evidence>
<evidence type="ECO:0008006" key="4">
    <source>
        <dbReference type="Google" id="ProtNLM"/>
    </source>
</evidence>
<dbReference type="AlphaFoldDB" id="A0A1G6KT41"/>
<dbReference type="EMBL" id="FMZA01000006">
    <property type="protein sequence ID" value="SDC34113.1"/>
    <property type="molecule type" value="Genomic_DNA"/>
</dbReference>
<sequence>MRRTAYTHARRTDARYLTERIKKLEEKLETSQDEIKKLIVENRKIREEMRFFETMLLEEYRLLNSLMDKRRPKSRIHRL</sequence>